<dbReference type="SUPFAM" id="SSF52113">
    <property type="entry name" value="BRCT domain"/>
    <property type="match status" value="2"/>
</dbReference>
<dbReference type="PROSITE" id="PS50172">
    <property type="entry name" value="BRCT"/>
    <property type="match status" value="1"/>
</dbReference>
<feature type="compositionally biased region" description="Pro residues" evidence="1">
    <location>
        <begin position="186"/>
        <end position="208"/>
    </location>
</feature>
<feature type="compositionally biased region" description="Basic and acidic residues" evidence="1">
    <location>
        <begin position="386"/>
        <end position="400"/>
    </location>
</feature>
<dbReference type="Proteomes" id="UP000279259">
    <property type="component" value="Unassembled WGS sequence"/>
</dbReference>
<feature type="region of interest" description="Disordered" evidence="1">
    <location>
        <begin position="635"/>
        <end position="663"/>
    </location>
</feature>
<feature type="region of interest" description="Disordered" evidence="1">
    <location>
        <begin position="169"/>
        <end position="218"/>
    </location>
</feature>
<feature type="compositionally biased region" description="Acidic residues" evidence="1">
    <location>
        <begin position="848"/>
        <end position="858"/>
    </location>
</feature>
<feature type="region of interest" description="Disordered" evidence="1">
    <location>
        <begin position="350"/>
        <end position="419"/>
    </location>
</feature>
<dbReference type="InterPro" id="IPR036420">
    <property type="entry name" value="BRCT_dom_sf"/>
</dbReference>
<dbReference type="InterPro" id="IPR001357">
    <property type="entry name" value="BRCT_dom"/>
</dbReference>
<name>A0A427YKD8_9TREE</name>
<feature type="compositionally biased region" description="Polar residues" evidence="1">
    <location>
        <begin position="351"/>
        <end position="368"/>
    </location>
</feature>
<sequence length="977" mass="103434">MAERRPALVLGSNGSASSAPVSRPVVSSSIFRGLKFFVQWTPDEHMFNHIHGLIVTNGGGILHEPSNPLVTHLIVHPAEENRSTKDLVVSVPPPRAQDVAVFNARRLWKADDLVGHFARRSAGYPQTTNITKIANYQFGADARYQYKYNKVVIRKEWVEEAIEAGTKFHGGDGCTIIAPTPDSANVPPPPPTLPPPLPPTSTPLPPGPSSSTPTPTQSLANKLSMDVFEKPVTPTPVTAAGPTPHFTDTGGRPSAATSTSASPRLVERLGPPPPGASKTRIYKPFPFTRSNTCSTASAPSPQHPPPAPFALARSNTFTANGPSRSPHIPASQVITDDTPSLDFEWKFASQEHVSPRQNGESSRAQSETRVLDRSALRSGTPWASTVRRESVVSDPDRKDTAPSLPMRLESGMPTIASDVGTRQTTPALHALAPTSSGSIELGRPIPSAPPIRPSPSPSLSSVGGVFSSAYPLPMSFHVVDNGPGKSTLQLLITAMGGGVIPTNPTSANYIILNLEPGHRATLPEHLAALHSVRGNPTRAVLSSAWINSCIKSGRVVPLEPYVVREAGQRLDNGSGSGSNALSLSLDLPPTPAPSGARSLTPDVLLIAPRESALPAQLVGTSTRSPALSGIRSLSPNMPLSDPRGSTPVQHVGTTTGSPALSGIPPLLPNVPLIDPRGSTPAQLVGTSTRSPTLSVIKPLSVPPAVLGVTSAPARSVTTSSRSLSPDIPLATLKAAKSVPSLPVVKVAKRRFRIESEDLEKLSIRKAPEQVMTNVRTEANATVSTPNRREQLFQDVGNEAKASRNKPTTSANESVEEAAHSSSKRSQSPSAEPSTLVIDTKTSRHYIEVDDSDLDELFSDNEKPSVGPTRRRTSPLSSLSPEPQVAQILGPDGEDATPPSQRSRSGSGDSATFSESRSGGTPSAVPGGRSASGKRRRNEIDLEDQGAYELLLDRLRKRSRGVSAKTFFKIETLLERSV</sequence>
<reference evidence="3 4" key="1">
    <citation type="submission" date="2018-11" db="EMBL/GenBank/DDBJ databases">
        <title>Genome sequence of Saitozyma podzolica DSM 27192.</title>
        <authorList>
            <person name="Aliyu H."/>
            <person name="Gorte O."/>
            <person name="Ochsenreither K."/>
        </authorList>
    </citation>
    <scope>NUCLEOTIDE SEQUENCE [LARGE SCALE GENOMIC DNA]</scope>
    <source>
        <strain evidence="3 4">DSM 27192</strain>
    </source>
</reference>
<comment type="caution">
    <text evidence="3">The sequence shown here is derived from an EMBL/GenBank/DDBJ whole genome shotgun (WGS) entry which is preliminary data.</text>
</comment>
<dbReference type="Gene3D" id="3.40.50.10190">
    <property type="entry name" value="BRCT domain"/>
    <property type="match status" value="2"/>
</dbReference>
<feature type="domain" description="BRCT" evidence="2">
    <location>
        <begin position="461"/>
        <end position="563"/>
    </location>
</feature>
<feature type="region of interest" description="Disordered" evidence="1">
    <location>
        <begin position="232"/>
        <end position="279"/>
    </location>
</feature>
<feature type="compositionally biased region" description="Polar residues" evidence="1">
    <location>
        <begin position="646"/>
        <end position="658"/>
    </location>
</feature>
<feature type="region of interest" description="Disordered" evidence="1">
    <location>
        <begin position="1"/>
        <end position="22"/>
    </location>
</feature>
<feature type="region of interest" description="Disordered" evidence="1">
    <location>
        <begin position="794"/>
        <end position="944"/>
    </location>
</feature>
<dbReference type="OrthoDB" id="10515732at2759"/>
<feature type="compositionally biased region" description="Polar residues" evidence="1">
    <location>
        <begin position="819"/>
        <end position="832"/>
    </location>
</feature>
<evidence type="ECO:0000313" key="3">
    <source>
        <dbReference type="EMBL" id="RSH91529.1"/>
    </source>
</evidence>
<evidence type="ECO:0000256" key="1">
    <source>
        <dbReference type="SAM" id="MobiDB-lite"/>
    </source>
</evidence>
<keyword evidence="4" id="KW-1185">Reference proteome</keyword>
<dbReference type="Pfam" id="PF16589">
    <property type="entry name" value="BRCT_2"/>
    <property type="match status" value="1"/>
</dbReference>
<dbReference type="EMBL" id="RSCD01000008">
    <property type="protein sequence ID" value="RSH91529.1"/>
    <property type="molecule type" value="Genomic_DNA"/>
</dbReference>
<gene>
    <name evidence="3" type="ORF">EHS25_009828</name>
</gene>
<protein>
    <recommendedName>
        <fullName evidence="2">BRCT domain-containing protein</fullName>
    </recommendedName>
</protein>
<dbReference type="STRING" id="1890683.A0A427YKD8"/>
<organism evidence="3 4">
    <name type="scientific">Saitozyma podzolica</name>
    <dbReference type="NCBI Taxonomy" id="1890683"/>
    <lineage>
        <taxon>Eukaryota</taxon>
        <taxon>Fungi</taxon>
        <taxon>Dikarya</taxon>
        <taxon>Basidiomycota</taxon>
        <taxon>Agaricomycotina</taxon>
        <taxon>Tremellomycetes</taxon>
        <taxon>Tremellales</taxon>
        <taxon>Trimorphomycetaceae</taxon>
        <taxon>Saitozyma</taxon>
    </lineage>
</organism>
<feature type="compositionally biased region" description="Low complexity" evidence="1">
    <location>
        <begin position="232"/>
        <end position="264"/>
    </location>
</feature>
<dbReference type="AlphaFoldDB" id="A0A427YKD8"/>
<feature type="compositionally biased region" description="Polar residues" evidence="1">
    <location>
        <begin position="897"/>
        <end position="920"/>
    </location>
</feature>
<accession>A0A427YKD8</accession>
<proteinExistence type="predicted"/>
<evidence type="ECO:0000313" key="4">
    <source>
        <dbReference type="Proteomes" id="UP000279259"/>
    </source>
</evidence>
<feature type="compositionally biased region" description="Low complexity" evidence="1">
    <location>
        <begin position="570"/>
        <end position="587"/>
    </location>
</feature>
<evidence type="ECO:0000259" key="2">
    <source>
        <dbReference type="PROSITE" id="PS50172"/>
    </source>
</evidence>
<feature type="region of interest" description="Disordered" evidence="1">
    <location>
        <begin position="568"/>
        <end position="596"/>
    </location>
</feature>